<protein>
    <submittedName>
        <fullName evidence="3">Uncharacterized protein</fullName>
    </submittedName>
</protein>
<comment type="caution">
    <text evidence="3">The sequence shown here is derived from an EMBL/GenBank/DDBJ whole genome shotgun (WGS) entry which is preliminary data.</text>
</comment>
<accession>A0A7W7SGD4</accession>
<keyword evidence="2" id="KW-0472">Membrane</keyword>
<evidence type="ECO:0000313" key="3">
    <source>
        <dbReference type="EMBL" id="MBB4949877.1"/>
    </source>
</evidence>
<feature type="region of interest" description="Disordered" evidence="1">
    <location>
        <begin position="178"/>
        <end position="199"/>
    </location>
</feature>
<organism evidence="3 4">
    <name type="scientific">Kitasatospora gansuensis</name>
    <dbReference type="NCBI Taxonomy" id="258050"/>
    <lineage>
        <taxon>Bacteria</taxon>
        <taxon>Bacillati</taxon>
        <taxon>Actinomycetota</taxon>
        <taxon>Actinomycetes</taxon>
        <taxon>Kitasatosporales</taxon>
        <taxon>Streptomycetaceae</taxon>
        <taxon>Kitasatospora</taxon>
    </lineage>
</organism>
<name>A0A7W7SGD4_9ACTN</name>
<gene>
    <name evidence="3" type="ORF">F4556_005412</name>
</gene>
<keyword evidence="4" id="KW-1185">Reference proteome</keyword>
<evidence type="ECO:0000313" key="4">
    <source>
        <dbReference type="Proteomes" id="UP000573327"/>
    </source>
</evidence>
<keyword evidence="2" id="KW-0812">Transmembrane</keyword>
<dbReference type="Proteomes" id="UP000573327">
    <property type="component" value="Unassembled WGS sequence"/>
</dbReference>
<evidence type="ECO:0000256" key="2">
    <source>
        <dbReference type="SAM" id="Phobius"/>
    </source>
</evidence>
<sequence length="282" mass="30153">MDKYGQVLAYFGLNHENTEVLVDAAAVGLVADVWRDGPLDAIHAAGTGPSNGEIFAQSVDLYRTARAALLAARDGGPEELFVFQTIASDVRLRWAGGSSFTLMACGEPTEEFCQYVDSGIWFTGKQMKELGWRTALMHRAVSAAVKTPGHFGMPGWPAVAATALRRFGALDRAGAPGTLHDLRSRRSRAPRSTGPTGCGRARLALPPGRVRPGSGRAAVNWDGITIGVLAAFGCVMLVLTQIREVLAKLPELIRAWRRVRQELAAPLPDPDGHDSEPDTGTG</sequence>
<feature type="transmembrane region" description="Helical" evidence="2">
    <location>
        <begin position="219"/>
        <end position="239"/>
    </location>
</feature>
<keyword evidence="2" id="KW-1133">Transmembrane helix</keyword>
<reference evidence="3 4" key="1">
    <citation type="submission" date="2020-08" db="EMBL/GenBank/DDBJ databases">
        <title>Sequencing the genomes of 1000 actinobacteria strains.</title>
        <authorList>
            <person name="Klenk H.-P."/>
        </authorList>
    </citation>
    <scope>NUCLEOTIDE SEQUENCE [LARGE SCALE GENOMIC DNA]</scope>
    <source>
        <strain evidence="3 4">DSM 44786</strain>
    </source>
</reference>
<dbReference type="RefSeq" id="WP_246511093.1">
    <property type="nucleotide sequence ID" value="NZ_JACHJR010000001.1"/>
</dbReference>
<dbReference type="AlphaFoldDB" id="A0A7W7SGD4"/>
<evidence type="ECO:0000256" key="1">
    <source>
        <dbReference type="SAM" id="MobiDB-lite"/>
    </source>
</evidence>
<proteinExistence type="predicted"/>
<dbReference type="EMBL" id="JACHJR010000001">
    <property type="protein sequence ID" value="MBB4949877.1"/>
    <property type="molecule type" value="Genomic_DNA"/>
</dbReference>